<keyword evidence="4" id="KW-0676">Redox-active center</keyword>
<proteinExistence type="predicted"/>
<comment type="caution">
    <text evidence="6">The sequence shown here is derived from an EMBL/GenBank/DDBJ whole genome shotgun (WGS) entry which is preliminary data.</text>
</comment>
<accession>A0ABV8WFN7</accession>
<dbReference type="InterPro" id="IPR036249">
    <property type="entry name" value="Thioredoxin-like_sf"/>
</dbReference>
<dbReference type="InterPro" id="IPR013766">
    <property type="entry name" value="Thioredoxin_domain"/>
</dbReference>
<protein>
    <submittedName>
        <fullName evidence="6">Redoxin domain-containing protein</fullName>
    </submittedName>
</protein>
<dbReference type="Gene3D" id="3.40.30.10">
    <property type="entry name" value="Glutaredoxin"/>
    <property type="match status" value="1"/>
</dbReference>
<sequence>MKSTILKSGLSALALLTVLNSCSKKEEGFTINGTIAGLDKGTVYLENTDEKGNKKIADSAQIQKDGTFTLTGKVSEPLLHTIKLKGEEYGAYFLLSNEDIKVEAKKDSIYKAKVSGATQNDIYRSYYDNEFKKIQNIAGPVYKLSDSLTQNGKVKLTAEQQTAMDKKWKDLQTFADDLTDKFIRKNKDKIAGALVISDRIVSYGTPEQVKMYYGILTPEVQKSVYGKQLKEAIDLNDKTAVGVAAPEFSQTDVNGKLVKLSDYKGKYVLVDFWASWCGPCRKENPNVVLAYKTYHDKGFDVLGVSLDDKKNLWEKAIEKDGLTWTHVSDLKGWQNEAAILYGVKMVPTNYLIGPDGKIVAKNLREAELQSKLKEIFSKS</sequence>
<dbReference type="InterPro" id="IPR000866">
    <property type="entry name" value="AhpC/TSA"/>
</dbReference>
<dbReference type="InterPro" id="IPR025380">
    <property type="entry name" value="DUF4369"/>
</dbReference>
<dbReference type="PROSITE" id="PS51352">
    <property type="entry name" value="THIOREDOXIN_2"/>
    <property type="match status" value="1"/>
</dbReference>
<dbReference type="EMBL" id="JBHSCO010000009">
    <property type="protein sequence ID" value="MFC4394248.1"/>
    <property type="molecule type" value="Genomic_DNA"/>
</dbReference>
<keyword evidence="2" id="KW-0201">Cytochrome c-type biogenesis</keyword>
<evidence type="ECO:0000256" key="2">
    <source>
        <dbReference type="ARBA" id="ARBA00022748"/>
    </source>
</evidence>
<feature type="domain" description="Thioredoxin" evidence="5">
    <location>
        <begin position="239"/>
        <end position="379"/>
    </location>
</feature>
<evidence type="ECO:0000313" key="6">
    <source>
        <dbReference type="EMBL" id="MFC4394248.1"/>
    </source>
</evidence>
<evidence type="ECO:0000313" key="7">
    <source>
        <dbReference type="Proteomes" id="UP001595719"/>
    </source>
</evidence>
<dbReference type="InterPro" id="IPR017937">
    <property type="entry name" value="Thioredoxin_CS"/>
</dbReference>
<name>A0ABV8WFN7_9FLAO</name>
<evidence type="ECO:0000256" key="3">
    <source>
        <dbReference type="ARBA" id="ARBA00023157"/>
    </source>
</evidence>
<organism evidence="6 7">
    <name type="scientific">Flavobacterium quisquiliarum</name>
    <dbReference type="NCBI Taxonomy" id="1834436"/>
    <lineage>
        <taxon>Bacteria</taxon>
        <taxon>Pseudomonadati</taxon>
        <taxon>Bacteroidota</taxon>
        <taxon>Flavobacteriia</taxon>
        <taxon>Flavobacteriales</taxon>
        <taxon>Flavobacteriaceae</taxon>
        <taxon>Flavobacterium</taxon>
    </lineage>
</organism>
<dbReference type="PROSITE" id="PS00194">
    <property type="entry name" value="THIOREDOXIN_1"/>
    <property type="match status" value="1"/>
</dbReference>
<dbReference type="Pfam" id="PF00578">
    <property type="entry name" value="AhpC-TSA"/>
    <property type="match status" value="1"/>
</dbReference>
<dbReference type="SUPFAM" id="SSF52833">
    <property type="entry name" value="Thioredoxin-like"/>
    <property type="match status" value="1"/>
</dbReference>
<dbReference type="PANTHER" id="PTHR42852">
    <property type="entry name" value="THIOL:DISULFIDE INTERCHANGE PROTEIN DSBE"/>
    <property type="match status" value="1"/>
</dbReference>
<evidence type="ECO:0000256" key="4">
    <source>
        <dbReference type="ARBA" id="ARBA00023284"/>
    </source>
</evidence>
<evidence type="ECO:0000256" key="1">
    <source>
        <dbReference type="ARBA" id="ARBA00004196"/>
    </source>
</evidence>
<gene>
    <name evidence="6" type="ORF">ACFOY0_24880</name>
</gene>
<evidence type="ECO:0000259" key="5">
    <source>
        <dbReference type="PROSITE" id="PS51352"/>
    </source>
</evidence>
<dbReference type="Pfam" id="PF14289">
    <property type="entry name" value="DUF4369"/>
    <property type="match status" value="1"/>
</dbReference>
<dbReference type="PANTHER" id="PTHR42852:SF6">
    <property type="entry name" value="THIOL:DISULFIDE INTERCHANGE PROTEIN DSBE"/>
    <property type="match status" value="1"/>
</dbReference>
<keyword evidence="7" id="KW-1185">Reference proteome</keyword>
<dbReference type="Proteomes" id="UP001595719">
    <property type="component" value="Unassembled WGS sequence"/>
</dbReference>
<dbReference type="CDD" id="cd02966">
    <property type="entry name" value="TlpA_like_family"/>
    <property type="match status" value="1"/>
</dbReference>
<comment type="subcellular location">
    <subcellularLocation>
        <location evidence="1">Cell envelope</location>
    </subcellularLocation>
</comment>
<keyword evidence="3" id="KW-1015">Disulfide bond</keyword>
<dbReference type="RefSeq" id="WP_179002487.1">
    <property type="nucleotide sequence ID" value="NZ_JBHSCO010000009.1"/>
</dbReference>
<dbReference type="InterPro" id="IPR050553">
    <property type="entry name" value="Thioredoxin_ResA/DsbE_sf"/>
</dbReference>
<reference evidence="7" key="1">
    <citation type="journal article" date="2019" name="Int. J. Syst. Evol. Microbiol.">
        <title>The Global Catalogue of Microorganisms (GCM) 10K type strain sequencing project: providing services to taxonomists for standard genome sequencing and annotation.</title>
        <authorList>
            <consortium name="The Broad Institute Genomics Platform"/>
            <consortium name="The Broad Institute Genome Sequencing Center for Infectious Disease"/>
            <person name="Wu L."/>
            <person name="Ma J."/>
        </authorList>
    </citation>
    <scope>NUCLEOTIDE SEQUENCE [LARGE SCALE GENOMIC DNA]</scope>
    <source>
        <strain evidence="7">CGMCC 1.15345</strain>
    </source>
</reference>